<dbReference type="Proteomes" id="UP001500843">
    <property type="component" value="Unassembled WGS sequence"/>
</dbReference>
<name>A0ABP8XUZ5_9MICO</name>
<comment type="caution">
    <text evidence="1">The sequence shown here is derived from an EMBL/GenBank/DDBJ whole genome shotgun (WGS) entry which is preliminary data.</text>
</comment>
<proteinExistence type="predicted"/>
<organism evidence="1 2">
    <name type="scientific">Promicromonospora umidemergens</name>
    <dbReference type="NCBI Taxonomy" id="629679"/>
    <lineage>
        <taxon>Bacteria</taxon>
        <taxon>Bacillati</taxon>
        <taxon>Actinomycetota</taxon>
        <taxon>Actinomycetes</taxon>
        <taxon>Micrococcales</taxon>
        <taxon>Promicromonosporaceae</taxon>
        <taxon>Promicromonospora</taxon>
    </lineage>
</organism>
<accession>A0ABP8XUZ5</accession>
<dbReference type="RefSeq" id="WP_253873702.1">
    <property type="nucleotide sequence ID" value="NZ_BAABHM010000018.1"/>
</dbReference>
<evidence type="ECO:0000313" key="2">
    <source>
        <dbReference type="Proteomes" id="UP001500843"/>
    </source>
</evidence>
<keyword evidence="2" id="KW-1185">Reference proteome</keyword>
<reference evidence="2" key="1">
    <citation type="journal article" date="2019" name="Int. J. Syst. Evol. Microbiol.">
        <title>The Global Catalogue of Microorganisms (GCM) 10K type strain sequencing project: providing services to taxonomists for standard genome sequencing and annotation.</title>
        <authorList>
            <consortium name="The Broad Institute Genomics Platform"/>
            <consortium name="The Broad Institute Genome Sequencing Center for Infectious Disease"/>
            <person name="Wu L."/>
            <person name="Ma J."/>
        </authorList>
    </citation>
    <scope>NUCLEOTIDE SEQUENCE [LARGE SCALE GENOMIC DNA]</scope>
    <source>
        <strain evidence="2">JCM 17975</strain>
    </source>
</reference>
<protein>
    <recommendedName>
        <fullName evidence="3">HicA-like toxin</fullName>
    </recommendedName>
</protein>
<evidence type="ECO:0008006" key="3">
    <source>
        <dbReference type="Google" id="ProtNLM"/>
    </source>
</evidence>
<dbReference type="EMBL" id="BAABHM010000018">
    <property type="protein sequence ID" value="GAA4714581.1"/>
    <property type="molecule type" value="Genomic_DNA"/>
</dbReference>
<evidence type="ECO:0000313" key="1">
    <source>
        <dbReference type="EMBL" id="GAA4714581.1"/>
    </source>
</evidence>
<sequence>MLHTANRPGMIAMHKEVRKAVDEARRAGFTVRELSGHTWGHIECSCGSHVKVFSTGRNPENGARLIRKFVEQHRKHV</sequence>
<gene>
    <name evidence="1" type="ORF">GCM10023198_42280</name>
</gene>